<evidence type="ECO:0000313" key="2">
    <source>
        <dbReference type="EMBL" id="KAF9075340.1"/>
    </source>
</evidence>
<evidence type="ECO:0000313" key="3">
    <source>
        <dbReference type="Proteomes" id="UP000772434"/>
    </source>
</evidence>
<comment type="caution">
    <text evidence="2">The sequence shown here is derived from an EMBL/GenBank/DDBJ whole genome shotgun (WGS) entry which is preliminary data.</text>
</comment>
<sequence>MLPLNSPRERRMEESDPRRPITIGSESGFQETSPEGKTVTTESLLSDRFSWENLHQLTEGLRPKMEQLIKDEIHIPFWEPQIDGISPEIQQFIHDLRLPRARGAGHTHLPEMVLHRLGCFQENEKLRKRLHILFSTNTHKIYMNTSGSGKTRTVLEHLCAHWGLYLTCHRDSRIGSLDIEYAIRNIESHKLFQSTLPYAPSLLVTPEDKTAYRLSHDYPEHAVIEDHEVLEERIKIFRDGWFQYGEFLQALRNNRRVVNFEISLVLLARLLVLQEFVKTLLYPEMLSDEDNCGDIFTQCRDNIASMFSGDLSISEKVEIIEKNLKGIVKELQATLETAPLGRLLDIVVDECQFAPKAIESAFRSTDLISNGPILRLSREIIFEPPWWPLLQSRHFVTMYTKQIHSMTQMSSSSISKCFSPQMPGTLRRFNVFAVEFAFGFEGDFISLVLQNGYQNMNKLLNEYIQSLAGFIPADYTPMDHESISPMIRYPPLAFDFENLNEEMRDLIQKISHEYLFTSKLATGIGRNESKYIQLGFARIRRESGGYVTTIDEPLVLLACSIWFNNKHSDSIYSTLAVVYSSMIRVDGMDMDWKKRRKLNDIFDFSKVGKDNNILGNKLATLVTLHLDDSGELVEGKVRLSSTEPSLFGPVGLRIGAGSKGHSVLKDWVSLKRHTAFCFPMNHMGPDIMCFLKLEDAKEEKAQGDEDDQFDSPSTYVCLAIQCKLYRARGSLVPPMKLREAIATITPQDFFKHRQSENLSKSSEKREDILNALHNLGKHLKKDPLAGEYGVIRIICGFPVEVDLSKAFVKGEKTDESEEPSTKKRQTDDLQGPLAKFSRDRLIRETKNSNKDILKVIERSATDAKIKKDSSLDENDPAVLGLRAEPVFQNLTMDHGRLIVERAMMEIEMCRGTERERKRKFSYLDLAT</sequence>
<evidence type="ECO:0000256" key="1">
    <source>
        <dbReference type="SAM" id="MobiDB-lite"/>
    </source>
</evidence>
<organism evidence="2 3">
    <name type="scientific">Rhodocollybia butyracea</name>
    <dbReference type="NCBI Taxonomy" id="206335"/>
    <lineage>
        <taxon>Eukaryota</taxon>
        <taxon>Fungi</taxon>
        <taxon>Dikarya</taxon>
        <taxon>Basidiomycota</taxon>
        <taxon>Agaricomycotina</taxon>
        <taxon>Agaricomycetes</taxon>
        <taxon>Agaricomycetidae</taxon>
        <taxon>Agaricales</taxon>
        <taxon>Marasmiineae</taxon>
        <taxon>Omphalotaceae</taxon>
        <taxon>Rhodocollybia</taxon>
    </lineage>
</organism>
<gene>
    <name evidence="2" type="ORF">BDP27DRAFT_1399168</name>
</gene>
<feature type="compositionally biased region" description="Basic and acidic residues" evidence="1">
    <location>
        <begin position="7"/>
        <end position="19"/>
    </location>
</feature>
<reference evidence="2" key="1">
    <citation type="submission" date="2020-11" db="EMBL/GenBank/DDBJ databases">
        <authorList>
            <consortium name="DOE Joint Genome Institute"/>
            <person name="Ahrendt S."/>
            <person name="Riley R."/>
            <person name="Andreopoulos W."/>
            <person name="Labutti K."/>
            <person name="Pangilinan J."/>
            <person name="Ruiz-Duenas F.J."/>
            <person name="Barrasa J.M."/>
            <person name="Sanchez-Garcia M."/>
            <person name="Camarero S."/>
            <person name="Miyauchi S."/>
            <person name="Serrano A."/>
            <person name="Linde D."/>
            <person name="Babiker R."/>
            <person name="Drula E."/>
            <person name="Ayuso-Fernandez I."/>
            <person name="Pacheco R."/>
            <person name="Padilla G."/>
            <person name="Ferreira P."/>
            <person name="Barriuso J."/>
            <person name="Kellner H."/>
            <person name="Castanera R."/>
            <person name="Alfaro M."/>
            <person name="Ramirez L."/>
            <person name="Pisabarro A.G."/>
            <person name="Kuo A."/>
            <person name="Tritt A."/>
            <person name="Lipzen A."/>
            <person name="He G."/>
            <person name="Yan M."/>
            <person name="Ng V."/>
            <person name="Cullen D."/>
            <person name="Martin F."/>
            <person name="Rosso M.-N."/>
            <person name="Henrissat B."/>
            <person name="Hibbett D."/>
            <person name="Martinez A.T."/>
            <person name="Grigoriev I.V."/>
        </authorList>
    </citation>
    <scope>NUCLEOTIDE SEQUENCE</scope>
    <source>
        <strain evidence="2">AH 40177</strain>
    </source>
</reference>
<dbReference type="AlphaFoldDB" id="A0A9P5Q7Z9"/>
<feature type="compositionally biased region" description="Polar residues" evidence="1">
    <location>
        <begin position="24"/>
        <end position="36"/>
    </location>
</feature>
<dbReference type="OrthoDB" id="2393824at2759"/>
<proteinExistence type="predicted"/>
<feature type="compositionally biased region" description="Basic and acidic residues" evidence="1">
    <location>
        <begin position="810"/>
        <end position="827"/>
    </location>
</feature>
<keyword evidence="3" id="KW-1185">Reference proteome</keyword>
<feature type="region of interest" description="Disordered" evidence="1">
    <location>
        <begin position="1"/>
        <end position="36"/>
    </location>
</feature>
<protein>
    <submittedName>
        <fullName evidence="2">Uncharacterized protein</fullName>
    </submittedName>
</protein>
<name>A0A9P5Q7Z9_9AGAR</name>
<dbReference type="EMBL" id="JADNRY010000010">
    <property type="protein sequence ID" value="KAF9075340.1"/>
    <property type="molecule type" value="Genomic_DNA"/>
</dbReference>
<dbReference type="Proteomes" id="UP000772434">
    <property type="component" value="Unassembled WGS sequence"/>
</dbReference>
<feature type="region of interest" description="Disordered" evidence="1">
    <location>
        <begin position="810"/>
        <end position="830"/>
    </location>
</feature>
<accession>A0A9P5Q7Z9</accession>